<dbReference type="Pfam" id="PF13377">
    <property type="entry name" value="Peripla_BP_3"/>
    <property type="match status" value="1"/>
</dbReference>
<dbReference type="Gene3D" id="3.40.50.2300">
    <property type="match status" value="2"/>
</dbReference>
<evidence type="ECO:0000256" key="3">
    <source>
        <dbReference type="ARBA" id="ARBA00023163"/>
    </source>
</evidence>
<dbReference type="PANTHER" id="PTHR30146:SF109">
    <property type="entry name" value="HTH-TYPE TRANSCRIPTIONAL REGULATOR GALS"/>
    <property type="match status" value="1"/>
</dbReference>
<accession>A0A068NJU8</accession>
<dbReference type="InterPro" id="IPR036388">
    <property type="entry name" value="WH-like_DNA-bd_sf"/>
</dbReference>
<sequence>MQKMTWRKIADELTGRIESGELTPGTRVESEEEMAARLGVSRHTAHRAMHELQRQGLVVRQRRWGTVVAAPKLDEKKRIAYLVDFAANRFQADIMTHIEHALEDGTRLMVATSRNDLEREAEHLMKLQGEVDGIICYPSDGDANAQAFRNLADSGYPIVLVDRAPRGCEDLVVLTDNVSASQEAVADLISRGHQRIAFFGSNNDYALSIRERFIGYRAAVEPLGYPTRPYERWIPLHLDENSEMMYQSISDALIALRALPEPPTAAFCVQDWLTVGLLEACAQHGLEVGVDFGIATFNDFGPMFFRQSWRLDRIVQQMEAVSVTAVERLRALMRGESLTKGPVRVPAKFHPAEDSAEILASSLNSPMGAITR</sequence>
<dbReference type="OrthoDB" id="9799482at2"/>
<keyword evidence="3" id="KW-0804">Transcription</keyword>
<gene>
    <name evidence="5" type="ORF">OP10G_0359</name>
</gene>
<dbReference type="Proteomes" id="UP000027982">
    <property type="component" value="Chromosome"/>
</dbReference>
<dbReference type="STRING" id="661478.OP10G_0359"/>
<dbReference type="PANTHER" id="PTHR30146">
    <property type="entry name" value="LACI-RELATED TRANSCRIPTIONAL REPRESSOR"/>
    <property type="match status" value="1"/>
</dbReference>
<dbReference type="HOGENOM" id="CLU_037628_15_0_0"/>
<dbReference type="CDD" id="cd06267">
    <property type="entry name" value="PBP1_LacI_sugar_binding-like"/>
    <property type="match status" value="1"/>
</dbReference>
<evidence type="ECO:0000313" key="5">
    <source>
        <dbReference type="EMBL" id="AIE83727.1"/>
    </source>
</evidence>
<evidence type="ECO:0000256" key="2">
    <source>
        <dbReference type="ARBA" id="ARBA00023125"/>
    </source>
</evidence>
<dbReference type="AlphaFoldDB" id="A0A068NJU8"/>
<dbReference type="InterPro" id="IPR046335">
    <property type="entry name" value="LacI/GalR-like_sensor"/>
</dbReference>
<feature type="domain" description="HTH gntR-type" evidence="4">
    <location>
        <begin position="3"/>
        <end position="71"/>
    </location>
</feature>
<dbReference type="InterPro" id="IPR000524">
    <property type="entry name" value="Tscrpt_reg_HTH_GntR"/>
</dbReference>
<dbReference type="InterPro" id="IPR036390">
    <property type="entry name" value="WH_DNA-bd_sf"/>
</dbReference>
<dbReference type="GO" id="GO:0000976">
    <property type="term" value="F:transcription cis-regulatory region binding"/>
    <property type="evidence" value="ECO:0007669"/>
    <property type="project" value="TreeGrafter"/>
</dbReference>
<name>A0A068NJU8_FIMGI</name>
<keyword evidence="6" id="KW-1185">Reference proteome</keyword>
<protein>
    <submittedName>
        <fullName evidence="5">Putative HTH-type transcriptional regulator DegA</fullName>
    </submittedName>
</protein>
<keyword evidence="1" id="KW-0805">Transcription regulation</keyword>
<dbReference type="SUPFAM" id="SSF53822">
    <property type="entry name" value="Periplasmic binding protein-like I"/>
    <property type="match status" value="1"/>
</dbReference>
<dbReference type="CDD" id="cd07377">
    <property type="entry name" value="WHTH_GntR"/>
    <property type="match status" value="1"/>
</dbReference>
<dbReference type="PRINTS" id="PR00035">
    <property type="entry name" value="HTHGNTR"/>
</dbReference>
<proteinExistence type="predicted"/>
<dbReference type="SMART" id="SM00345">
    <property type="entry name" value="HTH_GNTR"/>
    <property type="match status" value="1"/>
</dbReference>
<dbReference type="Gene3D" id="1.10.10.10">
    <property type="entry name" value="Winged helix-like DNA-binding domain superfamily/Winged helix DNA-binding domain"/>
    <property type="match status" value="1"/>
</dbReference>
<keyword evidence="2" id="KW-0238">DNA-binding</keyword>
<dbReference type="EMBL" id="CP007139">
    <property type="protein sequence ID" value="AIE83727.1"/>
    <property type="molecule type" value="Genomic_DNA"/>
</dbReference>
<evidence type="ECO:0000313" key="6">
    <source>
        <dbReference type="Proteomes" id="UP000027982"/>
    </source>
</evidence>
<dbReference type="Pfam" id="PF00392">
    <property type="entry name" value="GntR"/>
    <property type="match status" value="1"/>
</dbReference>
<dbReference type="GO" id="GO:0003700">
    <property type="term" value="F:DNA-binding transcription factor activity"/>
    <property type="evidence" value="ECO:0007669"/>
    <property type="project" value="InterPro"/>
</dbReference>
<dbReference type="eggNOG" id="COG1609">
    <property type="taxonomic scope" value="Bacteria"/>
</dbReference>
<dbReference type="PROSITE" id="PS50949">
    <property type="entry name" value="HTH_GNTR"/>
    <property type="match status" value="1"/>
</dbReference>
<evidence type="ECO:0000256" key="1">
    <source>
        <dbReference type="ARBA" id="ARBA00023015"/>
    </source>
</evidence>
<dbReference type="SUPFAM" id="SSF46785">
    <property type="entry name" value="Winged helix' DNA-binding domain"/>
    <property type="match status" value="1"/>
</dbReference>
<reference evidence="5 6" key="1">
    <citation type="journal article" date="2014" name="PLoS ONE">
        <title>The first complete genome sequence of the class fimbriimonadia in the phylum armatimonadetes.</title>
        <authorList>
            <person name="Hu Z.Y."/>
            <person name="Wang Y.Z."/>
            <person name="Im W.T."/>
            <person name="Wang S.Y."/>
            <person name="Zhao G.P."/>
            <person name="Zheng H.J."/>
            <person name="Quan Z.X."/>
        </authorList>
    </citation>
    <scope>NUCLEOTIDE SEQUENCE [LARGE SCALE GENOMIC DNA]</scope>
    <source>
        <strain evidence="5">Gsoil 348</strain>
    </source>
</reference>
<dbReference type="KEGG" id="fgi:OP10G_0359"/>
<dbReference type="InterPro" id="IPR028082">
    <property type="entry name" value="Peripla_BP_I"/>
</dbReference>
<organism evidence="5 6">
    <name type="scientific">Fimbriimonas ginsengisoli Gsoil 348</name>
    <dbReference type="NCBI Taxonomy" id="661478"/>
    <lineage>
        <taxon>Bacteria</taxon>
        <taxon>Bacillati</taxon>
        <taxon>Armatimonadota</taxon>
        <taxon>Fimbriimonadia</taxon>
        <taxon>Fimbriimonadales</taxon>
        <taxon>Fimbriimonadaceae</taxon>
        <taxon>Fimbriimonas</taxon>
    </lineage>
</organism>
<evidence type="ECO:0000259" key="4">
    <source>
        <dbReference type="PROSITE" id="PS50949"/>
    </source>
</evidence>